<organism evidence="7">
    <name type="scientific">Octopus bimaculoides</name>
    <name type="common">California two-spotted octopus</name>
    <dbReference type="NCBI Taxonomy" id="37653"/>
    <lineage>
        <taxon>Eukaryota</taxon>
        <taxon>Metazoa</taxon>
        <taxon>Spiralia</taxon>
        <taxon>Lophotrochozoa</taxon>
        <taxon>Mollusca</taxon>
        <taxon>Cephalopoda</taxon>
        <taxon>Coleoidea</taxon>
        <taxon>Octopodiformes</taxon>
        <taxon>Octopoda</taxon>
        <taxon>Incirrata</taxon>
        <taxon>Octopodidae</taxon>
        <taxon>Octopus</taxon>
    </lineage>
</organism>
<feature type="transmembrane region" description="Helical" evidence="5">
    <location>
        <begin position="60"/>
        <end position="80"/>
    </location>
</feature>
<dbReference type="Gene3D" id="1.20.1070.10">
    <property type="entry name" value="Rhodopsin 7-helix transmembrane proteins"/>
    <property type="match status" value="1"/>
</dbReference>
<feature type="transmembrane region" description="Helical" evidence="5">
    <location>
        <begin position="282"/>
        <end position="306"/>
    </location>
</feature>
<dbReference type="Pfam" id="PF00001">
    <property type="entry name" value="7tm_1"/>
    <property type="match status" value="1"/>
</dbReference>
<feature type="transmembrane region" description="Helical" evidence="5">
    <location>
        <begin position="173"/>
        <end position="193"/>
    </location>
</feature>
<dbReference type="OrthoDB" id="10011262at2759"/>
<keyword evidence="2 5" id="KW-0812">Transmembrane</keyword>
<evidence type="ECO:0000259" key="6">
    <source>
        <dbReference type="PROSITE" id="PS50262"/>
    </source>
</evidence>
<evidence type="ECO:0000256" key="1">
    <source>
        <dbReference type="ARBA" id="ARBA00004370"/>
    </source>
</evidence>
<reference evidence="7" key="1">
    <citation type="submission" date="2015-07" db="EMBL/GenBank/DDBJ databases">
        <title>MeaNS - Measles Nucleotide Surveillance Program.</title>
        <authorList>
            <person name="Tran T."/>
            <person name="Druce J."/>
        </authorList>
    </citation>
    <scope>NUCLEOTIDE SEQUENCE</scope>
    <source>
        <strain evidence="7">UCB-OBI-ISO-001</strain>
        <tissue evidence="7">Gonad</tissue>
    </source>
</reference>
<dbReference type="EMBL" id="KQ420517">
    <property type="protein sequence ID" value="KOF80040.1"/>
    <property type="molecule type" value="Genomic_DNA"/>
</dbReference>
<name>A0A0L8GTV4_OCTBM</name>
<evidence type="ECO:0000313" key="7">
    <source>
        <dbReference type="EMBL" id="KOF80040.1"/>
    </source>
</evidence>
<evidence type="ECO:0000256" key="5">
    <source>
        <dbReference type="SAM" id="Phobius"/>
    </source>
</evidence>
<dbReference type="PROSITE" id="PS50262">
    <property type="entry name" value="G_PROTEIN_RECEP_F1_2"/>
    <property type="match status" value="1"/>
</dbReference>
<keyword evidence="3 5" id="KW-1133">Transmembrane helix</keyword>
<evidence type="ECO:0000256" key="3">
    <source>
        <dbReference type="ARBA" id="ARBA00022989"/>
    </source>
</evidence>
<feature type="transmembrane region" description="Helical" evidence="5">
    <location>
        <begin position="131"/>
        <end position="152"/>
    </location>
</feature>
<feature type="transmembrane region" description="Helical" evidence="5">
    <location>
        <begin position="318"/>
        <end position="341"/>
    </location>
</feature>
<dbReference type="GO" id="GO:0004930">
    <property type="term" value="F:G protein-coupled receptor activity"/>
    <property type="evidence" value="ECO:0007669"/>
    <property type="project" value="InterPro"/>
</dbReference>
<evidence type="ECO:0000256" key="4">
    <source>
        <dbReference type="ARBA" id="ARBA00023136"/>
    </source>
</evidence>
<accession>A0A0L8GTV4</accession>
<dbReference type="InterPro" id="IPR000276">
    <property type="entry name" value="GPCR_Rhodpsn"/>
</dbReference>
<proteinExistence type="predicted"/>
<dbReference type="PANTHER" id="PTHR46641">
    <property type="entry name" value="FMRFAMIDE RECEPTOR-RELATED"/>
    <property type="match status" value="1"/>
</dbReference>
<dbReference type="InterPro" id="IPR017452">
    <property type="entry name" value="GPCR_Rhodpsn_7TM"/>
</dbReference>
<protein>
    <recommendedName>
        <fullName evidence="6">G-protein coupled receptors family 1 profile domain-containing protein</fullName>
    </recommendedName>
</protein>
<dbReference type="GO" id="GO:0016020">
    <property type="term" value="C:membrane"/>
    <property type="evidence" value="ECO:0007669"/>
    <property type="project" value="UniProtKB-SubCell"/>
</dbReference>
<dbReference type="PANTHER" id="PTHR46641:SF2">
    <property type="entry name" value="FMRFAMIDE RECEPTOR"/>
    <property type="match status" value="1"/>
</dbReference>
<dbReference type="CDD" id="cd14978">
    <property type="entry name" value="7tmA_FMRFamide_R-like"/>
    <property type="match status" value="1"/>
</dbReference>
<dbReference type="InterPro" id="IPR052954">
    <property type="entry name" value="GPCR-Ligand_Int"/>
</dbReference>
<dbReference type="SUPFAM" id="SSF81321">
    <property type="entry name" value="Family A G protein-coupled receptor-like"/>
    <property type="match status" value="1"/>
</dbReference>
<dbReference type="AlphaFoldDB" id="A0A0L8GTV4"/>
<keyword evidence="4 5" id="KW-0472">Membrane</keyword>
<feature type="transmembrane region" description="Helical" evidence="5">
    <location>
        <begin position="92"/>
        <end position="111"/>
    </location>
</feature>
<feature type="transmembrane region" description="Helical" evidence="5">
    <location>
        <begin position="224"/>
        <end position="247"/>
    </location>
</feature>
<dbReference type="PRINTS" id="PR00237">
    <property type="entry name" value="GPCRRHODOPSN"/>
</dbReference>
<gene>
    <name evidence="7" type="ORF">OCBIM_22028534mg</name>
</gene>
<sequence>MSIPKYLSNSELKTNLSGLNSDRLIQQVVEVINNSTCTCSKHSNYTVTTLQTAQIIFSRVVTPVVCGFGIISNLLNFIVLSHRKLNQSPYTYLQLLAVADFCVLFLTFFYNTVSQGSGNKSYFWKIYDSKIFFPVVNIFVTSSIWLTMVLTIDRFRFVRYPFHAKTLCKRSYAILKSAIVFFASSLENLPKFFMFYVELDSSGDCYTTQLSTFFSNTESLIIRWFHILLVNAIPLVTLTFINFYLVYAVHQAQKLRRCMQAKGRQSSSVTDQQRMTVTLISITFLFIICTTMSAFVNQVIAVAFYGGPQTVKTPLFKFLRAFSNFLMTVNHSMNFVMYCAFNRKFCRVFRMTIHRWCSVFGKFSRKRSE</sequence>
<feature type="domain" description="G-protein coupled receptors family 1 profile" evidence="6">
    <location>
        <begin position="72"/>
        <end position="338"/>
    </location>
</feature>
<comment type="subcellular location">
    <subcellularLocation>
        <location evidence="1">Membrane</location>
    </subcellularLocation>
</comment>
<evidence type="ECO:0000256" key="2">
    <source>
        <dbReference type="ARBA" id="ARBA00022692"/>
    </source>
</evidence>